<evidence type="ECO:0000313" key="6">
    <source>
        <dbReference type="Proteomes" id="UP001343257"/>
    </source>
</evidence>
<evidence type="ECO:0000259" key="3">
    <source>
        <dbReference type="Pfam" id="PF09972"/>
    </source>
</evidence>
<feature type="transmembrane region" description="Helical" evidence="2">
    <location>
        <begin position="432"/>
        <end position="453"/>
    </location>
</feature>
<dbReference type="InterPro" id="IPR018702">
    <property type="entry name" value="DUF2207"/>
</dbReference>
<keyword evidence="6" id="KW-1185">Reference proteome</keyword>
<comment type="caution">
    <text evidence="5">The sequence shown here is derived from an EMBL/GenBank/DDBJ whole genome shotgun (WGS) entry which is preliminary data.</text>
</comment>
<dbReference type="EMBL" id="JARTLD010000017">
    <property type="protein sequence ID" value="MED5017153.1"/>
    <property type="molecule type" value="Genomic_DNA"/>
</dbReference>
<evidence type="ECO:0000256" key="1">
    <source>
        <dbReference type="SAM" id="MobiDB-lite"/>
    </source>
</evidence>
<protein>
    <submittedName>
        <fullName evidence="5">DUF2207 domain-containing protein</fullName>
    </submittedName>
</protein>
<keyword evidence="2" id="KW-0812">Transmembrane</keyword>
<accession>A0ABU6PQL1</accession>
<feature type="compositionally biased region" description="Gly residues" evidence="1">
    <location>
        <begin position="633"/>
        <end position="646"/>
    </location>
</feature>
<name>A0ABU6PQL1_9BACL</name>
<feature type="transmembrane region" description="Helical" evidence="2">
    <location>
        <begin position="459"/>
        <end position="478"/>
    </location>
</feature>
<dbReference type="RefSeq" id="WP_328276647.1">
    <property type="nucleotide sequence ID" value="NZ_JARTLD010000017.1"/>
</dbReference>
<evidence type="ECO:0000259" key="4">
    <source>
        <dbReference type="Pfam" id="PF20990"/>
    </source>
</evidence>
<evidence type="ECO:0000313" key="5">
    <source>
        <dbReference type="EMBL" id="MED5017153.1"/>
    </source>
</evidence>
<gene>
    <name evidence="5" type="ORF">P9847_07495</name>
</gene>
<organism evidence="5 6">
    <name type="scientific">Paenibacillus chibensis</name>
    <dbReference type="NCBI Taxonomy" id="59846"/>
    <lineage>
        <taxon>Bacteria</taxon>
        <taxon>Bacillati</taxon>
        <taxon>Bacillota</taxon>
        <taxon>Bacilli</taxon>
        <taxon>Bacillales</taxon>
        <taxon>Paenibacillaceae</taxon>
        <taxon>Paenibacillus</taxon>
    </lineage>
</organism>
<feature type="domain" description="Predicted membrane protein YciQ-like C-terminal" evidence="4">
    <location>
        <begin position="293"/>
        <end position="478"/>
    </location>
</feature>
<feature type="transmembrane region" description="Helical" evidence="2">
    <location>
        <begin position="508"/>
        <end position="527"/>
    </location>
</feature>
<dbReference type="Pfam" id="PF09972">
    <property type="entry name" value="DUF2207"/>
    <property type="match status" value="1"/>
</dbReference>
<dbReference type="Pfam" id="PF20990">
    <property type="entry name" value="DUF2207_C"/>
    <property type="match status" value="1"/>
</dbReference>
<dbReference type="InterPro" id="IPR048389">
    <property type="entry name" value="YciQ-like_C"/>
</dbReference>
<feature type="transmembrane region" description="Helical" evidence="2">
    <location>
        <begin position="485"/>
        <end position="502"/>
    </location>
</feature>
<sequence>MKKWMFVIAGLAFVLVVTGCGGKKSFSMDQVDTRAYVMPDGDLYVEELFTYTFHGSFNGSTRYIEPGEHEGIEFFEAYQPPPGKKLGEFSYENLSSLNTEWDGENDTYYIHDAAKDEVKQVYYRYRIDQAAVRYSDVGKLDFSFFKNSNQDIHHVSVDLYLPSEYNKTDVYGFLHDRTGGELTTGGESALHYENDRLSEYGDAEIVMLFPQNQLPQMKVSQNGKSFKQLLEAEQKREARMELRDERMQWAGKVAAALTIVFLLGAIMYLLSWRRISAWLNRKQVSRDELALLDPLLKTYLYRKSKLTQKDFIAGLLSLRNRGFVTVKEVPSSARFLEEPTAPDTTLLFTFRGDAGLLSPAEQQLVDWLFKDRNGGREFRLDSVAGPTFKEKQNDELIVKYRKASERHAAAFKQWKKAVSDTDPYADEVKPNVLLKFLVPVMVIIHYVLLLYLFYADVAASLSIVLIAVLLGAGGILASIKYTSKLWILLYHVACFVIGSQIVHEDGSSSYLILVLSSALLAALIPKYRMSWKTQKYRFALKDWGKELRKGPAAGGTQADRAEAERDAEHAVLLGIIPQYVKRLRTGQEDGAVYAAATIPLLFSADILASMQYTQTHLGILSSGSSSSGSSAGYSGGGGGGGGTGAF</sequence>
<keyword evidence="2" id="KW-0472">Membrane</keyword>
<dbReference type="Proteomes" id="UP001343257">
    <property type="component" value="Unassembled WGS sequence"/>
</dbReference>
<keyword evidence="2" id="KW-1133">Transmembrane helix</keyword>
<feature type="region of interest" description="Disordered" evidence="1">
    <location>
        <begin position="624"/>
        <end position="646"/>
    </location>
</feature>
<feature type="transmembrane region" description="Helical" evidence="2">
    <location>
        <begin position="249"/>
        <end position="272"/>
    </location>
</feature>
<reference evidence="5 6" key="1">
    <citation type="submission" date="2023-03" db="EMBL/GenBank/DDBJ databases">
        <title>Bacillus Genome Sequencing.</title>
        <authorList>
            <person name="Dunlap C."/>
        </authorList>
    </citation>
    <scope>NUCLEOTIDE SEQUENCE [LARGE SCALE GENOMIC DNA]</scope>
    <source>
        <strain evidence="5 6">NRS-52</strain>
    </source>
</reference>
<feature type="domain" description="DUF2207" evidence="3">
    <location>
        <begin position="28"/>
        <end position="209"/>
    </location>
</feature>
<dbReference type="PROSITE" id="PS51257">
    <property type="entry name" value="PROKAR_LIPOPROTEIN"/>
    <property type="match status" value="1"/>
</dbReference>
<proteinExistence type="predicted"/>
<evidence type="ECO:0000256" key="2">
    <source>
        <dbReference type="SAM" id="Phobius"/>
    </source>
</evidence>